<evidence type="ECO:0000313" key="2">
    <source>
        <dbReference type="EMBL" id="QJW89471.1"/>
    </source>
</evidence>
<protein>
    <submittedName>
        <fullName evidence="2">Beta-lactamase family protein</fullName>
    </submittedName>
</protein>
<dbReference type="Gene3D" id="3.40.710.10">
    <property type="entry name" value="DD-peptidase/beta-lactamase superfamily"/>
    <property type="match status" value="1"/>
</dbReference>
<feature type="domain" description="Beta-lactamase-related" evidence="1">
    <location>
        <begin position="67"/>
        <end position="396"/>
    </location>
</feature>
<dbReference type="PANTHER" id="PTHR46825:SF7">
    <property type="entry name" value="D-ALANYL-D-ALANINE CARBOXYPEPTIDASE"/>
    <property type="match status" value="1"/>
</dbReference>
<dbReference type="PANTHER" id="PTHR46825">
    <property type="entry name" value="D-ALANYL-D-ALANINE-CARBOXYPEPTIDASE/ENDOPEPTIDASE AMPH"/>
    <property type="match status" value="1"/>
</dbReference>
<dbReference type="Pfam" id="PF00144">
    <property type="entry name" value="Beta-lactamase"/>
    <property type="match status" value="1"/>
</dbReference>
<dbReference type="InterPro" id="IPR012338">
    <property type="entry name" value="Beta-lactam/transpept-like"/>
</dbReference>
<name>A0A6M5Y879_9BACT</name>
<dbReference type="SUPFAM" id="SSF56601">
    <property type="entry name" value="beta-lactamase/transpeptidase-like"/>
    <property type="match status" value="1"/>
</dbReference>
<evidence type="ECO:0000259" key="1">
    <source>
        <dbReference type="Pfam" id="PF00144"/>
    </source>
</evidence>
<dbReference type="Proteomes" id="UP000502756">
    <property type="component" value="Chromosome"/>
</dbReference>
<sequence>MKNFSGQSVLTTSSLWTSTPRICAGVSPWSLITLLPCLLGACSVINLEDHRDTNTQKVQQAVNQVRADLEASLQHQVPSLNVLIQTPTEKIFASSVPPGNAPVTETTYFRFASNTKNFTSTAILNMYEDDWLDFRAPITGLIPGTTVPYVPDTPNWNFPYKNSITIEQLLQHSAGVFDVDNDPVPGFGGLSFTESTQTADPTHQFSTDEMVDQLIRHNLSYFAPGTGYHYSNTGYSILAKIIERVYSVKSGSTKTYGDYLKDYVIGSTAPVPVTIHFPVRADDTVLPSPHMAGLVLSPGSARQYGDYNMSAQVGEGNGYGTMAALNTYIRSLMKGQNVLKPETVQIMQTDVSSANPTYALGTTFTKNVGYGHNGARIGNLALIAYDPLTDVSVVVYLPLWDLTQGDTSFLKCFTALYDAAYAARTTLGYPGRP</sequence>
<organism evidence="2 3">
    <name type="scientific">Spirosoma taeanense</name>
    <dbReference type="NCBI Taxonomy" id="2735870"/>
    <lineage>
        <taxon>Bacteria</taxon>
        <taxon>Pseudomonadati</taxon>
        <taxon>Bacteroidota</taxon>
        <taxon>Cytophagia</taxon>
        <taxon>Cytophagales</taxon>
        <taxon>Cytophagaceae</taxon>
        <taxon>Spirosoma</taxon>
    </lineage>
</organism>
<dbReference type="KEGG" id="stae:HNV11_08800"/>
<dbReference type="EMBL" id="CP053435">
    <property type="protein sequence ID" value="QJW89471.1"/>
    <property type="molecule type" value="Genomic_DNA"/>
</dbReference>
<reference evidence="2 3" key="1">
    <citation type="submission" date="2020-05" db="EMBL/GenBank/DDBJ databases">
        <title>Genome sequencing of Spirosoma sp. TS118.</title>
        <authorList>
            <person name="Lee J.-H."/>
            <person name="Jeong S."/>
            <person name="Zhao L."/>
            <person name="Jung J.-H."/>
            <person name="Kim M.-K."/>
            <person name="Lim S."/>
        </authorList>
    </citation>
    <scope>NUCLEOTIDE SEQUENCE [LARGE SCALE GENOMIC DNA]</scope>
    <source>
        <strain evidence="2 3">TS118</strain>
    </source>
</reference>
<dbReference type="InterPro" id="IPR050491">
    <property type="entry name" value="AmpC-like"/>
</dbReference>
<proteinExistence type="predicted"/>
<dbReference type="RefSeq" id="WP_171739310.1">
    <property type="nucleotide sequence ID" value="NZ_CP053435.1"/>
</dbReference>
<accession>A0A6M5Y879</accession>
<evidence type="ECO:0000313" key="3">
    <source>
        <dbReference type="Proteomes" id="UP000502756"/>
    </source>
</evidence>
<dbReference type="InterPro" id="IPR001466">
    <property type="entry name" value="Beta-lactam-related"/>
</dbReference>
<dbReference type="AlphaFoldDB" id="A0A6M5Y879"/>
<gene>
    <name evidence="2" type="ORF">HNV11_08800</name>
</gene>
<keyword evidence="3" id="KW-1185">Reference proteome</keyword>